<feature type="compositionally biased region" description="Basic and acidic residues" evidence="1">
    <location>
        <begin position="456"/>
        <end position="468"/>
    </location>
</feature>
<dbReference type="AlphaFoldDB" id="A0AAD5SI62"/>
<evidence type="ECO:0000313" key="2">
    <source>
        <dbReference type="EMBL" id="KAJ3050442.1"/>
    </source>
</evidence>
<feature type="region of interest" description="Disordered" evidence="1">
    <location>
        <begin position="211"/>
        <end position="692"/>
    </location>
</feature>
<keyword evidence="3" id="KW-1185">Reference proteome</keyword>
<feature type="compositionally biased region" description="Basic and acidic residues" evidence="1">
    <location>
        <begin position="601"/>
        <end position="633"/>
    </location>
</feature>
<name>A0AAD5SI62_9FUNG</name>
<feature type="compositionally biased region" description="Polar residues" evidence="1">
    <location>
        <begin position="259"/>
        <end position="271"/>
    </location>
</feature>
<sequence length="767" mass="86997">MSFAQGTPAEMVNSLQDAVQLEDFRWNLTSLSSELTADFLKEFAKRWDELGETGVSNAKLAKAAIFLALILKKKVVKSLMVAAEEIIAKALAIDPETEEPLEDEYIQSLARIVRAKCIDNTVPNTFYDDIKTAAKEQNKDADDLMNSEGIHAARRMLCHRLSGKGLKFCPLEMPFLHPDVAAGFQSATTTRSPLDTPLYFRAEHRIPSWESRLGRHAAGSRERKESTAANPDPAGLPSTSGAPLAVKTTLQDGRRNSGAGPSTPTTANNGSMHRMFASKPRLPPPRRPSTLVPPARRASANNTDLKDKDDKGPKRLLRPEPDAAPAKGVAKGYGKKVQVMDDAQAVKMEEERQEKIRAEKEEKEREKLRKIQEKEDRVRQQEERRRKIQEEKDERERRRQEEKEEREKERQRVKEEKEKEKLEKKEREKEAEKEGEEREEEVLVPTEVQFGLPPSLEDREKAGPKEDAWGDSMQVDEPGPSTKRRRTSSGRSRRDDSPPRYNSGRSRGYDSPPSFSPGPSRQNDSPPRFNSHRSRDDMSPRGGRDDMSPPRFNRRRSRDDMSPWDRRDDMSRARRDDRSPPRFSPGPSRRNDSPPRFNSRRSRDDISLRAGREEWSPASGRDEMSPRGRRENTPPKSPEPSRKRQRSPHTEAQRPPSPTSSGESPGVSPTPPDHDPLMAIAAAEPGPPSAQEELESILEGACVTDAHRRMISEFLSGRVEQQEGRQEEIVLNERRVQDGDKVKIETMILRLDYGSLSWKKVKRKRTA</sequence>
<dbReference type="Proteomes" id="UP001212841">
    <property type="component" value="Unassembled WGS sequence"/>
</dbReference>
<gene>
    <name evidence="2" type="ORF">HK097_008601</name>
</gene>
<feature type="compositionally biased region" description="Low complexity" evidence="1">
    <location>
        <begin position="323"/>
        <end position="337"/>
    </location>
</feature>
<reference evidence="2" key="1">
    <citation type="submission" date="2020-05" db="EMBL/GenBank/DDBJ databases">
        <title>Phylogenomic resolution of chytrid fungi.</title>
        <authorList>
            <person name="Stajich J.E."/>
            <person name="Amses K."/>
            <person name="Simmons R."/>
            <person name="Seto K."/>
            <person name="Myers J."/>
            <person name="Bonds A."/>
            <person name="Quandt C.A."/>
            <person name="Barry K."/>
            <person name="Liu P."/>
            <person name="Grigoriev I."/>
            <person name="Longcore J.E."/>
            <person name="James T.Y."/>
        </authorList>
    </citation>
    <scope>NUCLEOTIDE SEQUENCE</scope>
    <source>
        <strain evidence="2">JEL0318</strain>
    </source>
</reference>
<feature type="compositionally biased region" description="Basic and acidic residues" evidence="1">
    <location>
        <begin position="533"/>
        <end position="548"/>
    </location>
</feature>
<evidence type="ECO:0000313" key="3">
    <source>
        <dbReference type="Proteomes" id="UP001212841"/>
    </source>
</evidence>
<feature type="compositionally biased region" description="Basic and acidic residues" evidence="1">
    <location>
        <begin position="347"/>
        <end position="436"/>
    </location>
</feature>
<dbReference type="EMBL" id="JADGJD010000513">
    <property type="protein sequence ID" value="KAJ3050442.1"/>
    <property type="molecule type" value="Genomic_DNA"/>
</dbReference>
<comment type="caution">
    <text evidence="2">The sequence shown here is derived from an EMBL/GenBank/DDBJ whole genome shotgun (WGS) entry which is preliminary data.</text>
</comment>
<evidence type="ECO:0000256" key="1">
    <source>
        <dbReference type="SAM" id="MobiDB-lite"/>
    </source>
</evidence>
<feature type="compositionally biased region" description="Basic and acidic residues" evidence="1">
    <location>
        <begin position="557"/>
        <end position="580"/>
    </location>
</feature>
<accession>A0AAD5SI62</accession>
<feature type="non-terminal residue" evidence="2">
    <location>
        <position position="1"/>
    </location>
</feature>
<feature type="compositionally biased region" description="Basic and acidic residues" evidence="1">
    <location>
        <begin position="304"/>
        <end position="321"/>
    </location>
</feature>
<organism evidence="2 3">
    <name type="scientific">Rhizophlyctis rosea</name>
    <dbReference type="NCBI Taxonomy" id="64517"/>
    <lineage>
        <taxon>Eukaryota</taxon>
        <taxon>Fungi</taxon>
        <taxon>Fungi incertae sedis</taxon>
        <taxon>Chytridiomycota</taxon>
        <taxon>Chytridiomycota incertae sedis</taxon>
        <taxon>Chytridiomycetes</taxon>
        <taxon>Rhizophlyctidales</taxon>
        <taxon>Rhizophlyctidaceae</taxon>
        <taxon>Rhizophlyctis</taxon>
    </lineage>
</organism>
<protein>
    <submittedName>
        <fullName evidence="2">Uncharacterized protein</fullName>
    </submittedName>
</protein>
<proteinExistence type="predicted"/>